<dbReference type="PANTHER" id="PTHR21660:SF1">
    <property type="entry name" value="ACYL-COENZYME A THIOESTERASE 13"/>
    <property type="match status" value="1"/>
</dbReference>
<dbReference type="RefSeq" id="WP_020933631.1">
    <property type="nucleotide sequence ID" value="NC_021915.1"/>
</dbReference>
<organism evidence="5 6">
    <name type="scientific">Corynebacterium maris DSM 45190</name>
    <dbReference type="NCBI Taxonomy" id="1224163"/>
    <lineage>
        <taxon>Bacteria</taxon>
        <taxon>Bacillati</taxon>
        <taxon>Actinomycetota</taxon>
        <taxon>Actinomycetes</taxon>
        <taxon>Mycobacteriales</taxon>
        <taxon>Corynebacteriaceae</taxon>
        <taxon>Corynebacterium</taxon>
    </lineage>
</organism>
<reference evidence="5 6" key="1">
    <citation type="submission" date="2012-11" db="EMBL/GenBank/DDBJ databases">
        <title>The complete genome sequence of Corynebacterium maris Coryn-1 (=DSM 45190).</title>
        <authorList>
            <person name="Schaffert L."/>
            <person name="Albersmeier A."/>
            <person name="Kalinowski J."/>
            <person name="Ruckert C."/>
        </authorList>
    </citation>
    <scope>NUCLEOTIDE SEQUENCE [LARGE SCALE GENOMIC DNA]</scope>
    <source>
        <strain evidence="6">Coryn-1</strain>
    </source>
</reference>
<dbReference type="OrthoDB" id="3572167at2"/>
<feature type="domain" description="Thioesterase" evidence="3">
    <location>
        <begin position="188"/>
        <end position="255"/>
    </location>
</feature>
<dbReference type="InterPro" id="IPR049450">
    <property type="entry name" value="ACOT8-like_C"/>
</dbReference>
<dbReference type="InterPro" id="IPR029069">
    <property type="entry name" value="HotDog_dom_sf"/>
</dbReference>
<keyword evidence="2" id="KW-0378">Hydrolase</keyword>
<sequence>MSQLLPASPVPYYRGPAEAAFGMEPLVVTGNTATSAMQLDDWALTADGSAVHPGAAGVLIDDVTAYAALTARGEGHWAVTSEISVDFHDPIPAGAARLTSTATADHCTPGWGHSSGTLRDEGGTLLATLGQRVRYFPGDDSPHHRAHHPAGSLSWLTSLDERLELLSQDGPHTEFRLEFDPGMHNALGTLHGGVSLCFTELAARKGWEASPNFPGEPFRTSSLQVSYLRPGVLDQDFRMTVEIIHASRSMVIAEVWNRSAAGEVLTFAVATLHRVATM</sequence>
<dbReference type="AlphaFoldDB" id="S5TFJ3"/>
<dbReference type="EMBL" id="CP003924">
    <property type="protein sequence ID" value="AGS33696.1"/>
    <property type="molecule type" value="Genomic_DNA"/>
</dbReference>
<dbReference type="SUPFAM" id="SSF54637">
    <property type="entry name" value="Thioesterase/thiol ester dehydrase-isomerase"/>
    <property type="match status" value="2"/>
</dbReference>
<dbReference type="PATRIC" id="fig|1224163.3.peg.213"/>
<comment type="similarity">
    <text evidence="1">Belongs to the thioesterase PaaI family.</text>
</comment>
<dbReference type="HOGENOM" id="CLU_074322_1_0_11"/>
<accession>S5TFJ3</accession>
<dbReference type="GO" id="GO:0047617">
    <property type="term" value="F:fatty acyl-CoA hydrolase activity"/>
    <property type="evidence" value="ECO:0007669"/>
    <property type="project" value="InterPro"/>
</dbReference>
<evidence type="ECO:0000313" key="5">
    <source>
        <dbReference type="EMBL" id="AGS33696.1"/>
    </source>
</evidence>
<dbReference type="Pfam" id="PF20789">
    <property type="entry name" value="4HBT_3C"/>
    <property type="match status" value="1"/>
</dbReference>
<evidence type="ECO:0000256" key="1">
    <source>
        <dbReference type="ARBA" id="ARBA00008324"/>
    </source>
</evidence>
<gene>
    <name evidence="5" type="ORF">B841_01065</name>
</gene>
<dbReference type="Gene3D" id="3.10.129.10">
    <property type="entry name" value="Hotdog Thioesterase"/>
    <property type="match status" value="2"/>
</dbReference>
<protein>
    <submittedName>
        <fullName evidence="5">Uncharacterized protein</fullName>
    </submittedName>
</protein>
<evidence type="ECO:0000259" key="3">
    <source>
        <dbReference type="Pfam" id="PF03061"/>
    </source>
</evidence>
<dbReference type="Pfam" id="PF03061">
    <property type="entry name" value="4HBT"/>
    <property type="match status" value="1"/>
</dbReference>
<feature type="domain" description="Acyl-CoA thioesterase-like C-terminal" evidence="4">
    <location>
        <begin position="32"/>
        <end position="132"/>
    </location>
</feature>
<evidence type="ECO:0000256" key="2">
    <source>
        <dbReference type="ARBA" id="ARBA00022801"/>
    </source>
</evidence>
<evidence type="ECO:0000313" key="6">
    <source>
        <dbReference type="Proteomes" id="UP000015388"/>
    </source>
</evidence>
<dbReference type="Proteomes" id="UP000015388">
    <property type="component" value="Chromosome"/>
</dbReference>
<dbReference type="KEGG" id="cmd:B841_01065"/>
<dbReference type="InterPro" id="IPR006683">
    <property type="entry name" value="Thioestr_dom"/>
</dbReference>
<name>S5TFJ3_9CORY</name>
<dbReference type="InterPro" id="IPR039298">
    <property type="entry name" value="ACOT13"/>
</dbReference>
<evidence type="ECO:0000259" key="4">
    <source>
        <dbReference type="Pfam" id="PF20789"/>
    </source>
</evidence>
<keyword evidence="6" id="KW-1185">Reference proteome</keyword>
<dbReference type="eggNOG" id="COG2050">
    <property type="taxonomic scope" value="Bacteria"/>
</dbReference>
<proteinExistence type="inferred from homology"/>
<dbReference type="CDD" id="cd03443">
    <property type="entry name" value="PaaI_thioesterase"/>
    <property type="match status" value="2"/>
</dbReference>
<dbReference type="PANTHER" id="PTHR21660">
    <property type="entry name" value="THIOESTERASE SUPERFAMILY MEMBER-RELATED"/>
    <property type="match status" value="1"/>
</dbReference>
<dbReference type="STRING" id="1224163.B841_01065"/>